<evidence type="ECO:0000313" key="1">
    <source>
        <dbReference type="EMBL" id="RZF63877.1"/>
    </source>
</evidence>
<evidence type="ECO:0008006" key="3">
    <source>
        <dbReference type="Google" id="ProtNLM"/>
    </source>
</evidence>
<dbReference type="GO" id="GO:0005506">
    <property type="term" value="F:iron ion binding"/>
    <property type="evidence" value="ECO:0007669"/>
    <property type="project" value="UniProtKB-ARBA"/>
</dbReference>
<dbReference type="InterPro" id="IPR008775">
    <property type="entry name" value="Phytyl_CoA_dOase-like"/>
</dbReference>
<reference evidence="1 2" key="1">
    <citation type="submission" date="2019-02" db="EMBL/GenBank/DDBJ databases">
        <authorList>
            <person name="Li Y."/>
        </authorList>
    </citation>
    <scope>NUCLEOTIDE SEQUENCE [LARGE SCALE GENOMIC DNA]</scope>
    <source>
        <strain evidence="1 2">3-7</strain>
    </source>
</reference>
<sequence>MTMRDMVAAIEEDEVAAFERDGAAVVRGVIEPRWITAMRDAITDAMSDTDAAFTTRGGFYNGFLHWRRNAVFRDFLLNSSLPDIAQRFLRAKQVNFFYDQLIVKQPGLPSATPWHLDSTYFPTREGKVASIWIPFDHASPTSGAVTYFKGSHRWVRDRGRLSVEQFVRDLPPPGSEIAEHEFLAWTLEPGDVLIHDVDTLHGAPATGPTAQRRALATRWTDQDVLYDPRDDDFFHMARNGGLPIPAIALQSGAHLTSELFPIAWPRS</sequence>
<dbReference type="EMBL" id="SGIS01000020">
    <property type="protein sequence ID" value="RZF63877.1"/>
    <property type="molecule type" value="Genomic_DNA"/>
</dbReference>
<gene>
    <name evidence="1" type="ORF">EWE75_13885</name>
</gene>
<proteinExistence type="predicted"/>
<dbReference type="PANTHER" id="PTHR20883:SF49">
    <property type="entry name" value="PHYTANOYL-COA DIOXYGENASE"/>
    <property type="match status" value="1"/>
</dbReference>
<name>A0A4Q6Y3I3_9SPHN</name>
<comment type="caution">
    <text evidence="1">The sequence shown here is derived from an EMBL/GenBank/DDBJ whole genome shotgun (WGS) entry which is preliminary data.</text>
</comment>
<organism evidence="1 2">
    <name type="scientific">Sphingomonas populi</name>
    <dbReference type="NCBI Taxonomy" id="2484750"/>
    <lineage>
        <taxon>Bacteria</taxon>
        <taxon>Pseudomonadati</taxon>
        <taxon>Pseudomonadota</taxon>
        <taxon>Alphaproteobacteria</taxon>
        <taxon>Sphingomonadales</taxon>
        <taxon>Sphingomonadaceae</taxon>
        <taxon>Sphingomonas</taxon>
    </lineage>
</organism>
<evidence type="ECO:0000313" key="2">
    <source>
        <dbReference type="Proteomes" id="UP000292085"/>
    </source>
</evidence>
<keyword evidence="2" id="KW-1185">Reference proteome</keyword>
<dbReference type="Gene3D" id="2.60.120.620">
    <property type="entry name" value="q2cbj1_9rhob like domain"/>
    <property type="match status" value="1"/>
</dbReference>
<dbReference type="Proteomes" id="UP000292085">
    <property type="component" value="Unassembled WGS sequence"/>
</dbReference>
<dbReference type="PANTHER" id="PTHR20883">
    <property type="entry name" value="PHYTANOYL-COA DIOXYGENASE DOMAIN CONTAINING 1"/>
    <property type="match status" value="1"/>
</dbReference>
<dbReference type="SUPFAM" id="SSF51197">
    <property type="entry name" value="Clavaminate synthase-like"/>
    <property type="match status" value="1"/>
</dbReference>
<protein>
    <recommendedName>
        <fullName evidence="3">Phytanoyl-CoA dioxygenase</fullName>
    </recommendedName>
</protein>
<dbReference type="AlphaFoldDB" id="A0A4Q6Y3I3"/>
<dbReference type="Pfam" id="PF05721">
    <property type="entry name" value="PhyH"/>
    <property type="match status" value="1"/>
</dbReference>
<dbReference type="GO" id="GO:0016706">
    <property type="term" value="F:2-oxoglutarate-dependent dioxygenase activity"/>
    <property type="evidence" value="ECO:0007669"/>
    <property type="project" value="UniProtKB-ARBA"/>
</dbReference>
<accession>A0A4Q6Y3I3</accession>